<proteinExistence type="predicted"/>
<protein>
    <submittedName>
        <fullName evidence="1">Uncharacterized protein</fullName>
    </submittedName>
</protein>
<sequence>MEHTTRDQWDRPFADGRGVRPLIEPEGCFLADHPPAPPGVRALADREVTVPAAAWGRAEEHRTDRTTVPVLVYPHPDAASDVCRIQPQEGTA</sequence>
<evidence type="ECO:0000313" key="1">
    <source>
        <dbReference type="EMBL" id="GCD41807.1"/>
    </source>
</evidence>
<keyword evidence="2" id="KW-1185">Reference proteome</keyword>
<comment type="caution">
    <text evidence="1">The sequence shown here is derived from an EMBL/GenBank/DDBJ whole genome shotgun (WGS) entry which is preliminary data.</text>
</comment>
<reference evidence="1 2" key="1">
    <citation type="submission" date="2018-11" db="EMBL/GenBank/DDBJ databases">
        <title>Whole genome sequence of Streptomyces paromomycinus NBRC 15454(T).</title>
        <authorList>
            <person name="Komaki H."/>
            <person name="Tamura T."/>
        </authorList>
    </citation>
    <scope>NUCLEOTIDE SEQUENCE [LARGE SCALE GENOMIC DNA]</scope>
    <source>
        <strain evidence="1 2">NBRC 15454</strain>
    </source>
</reference>
<dbReference type="RefSeq" id="WP_125052986.1">
    <property type="nucleotide sequence ID" value="NZ_BHZD01000001.1"/>
</dbReference>
<evidence type="ECO:0000313" key="2">
    <source>
        <dbReference type="Proteomes" id="UP000286746"/>
    </source>
</evidence>
<dbReference type="Proteomes" id="UP000286746">
    <property type="component" value="Unassembled WGS sequence"/>
</dbReference>
<organism evidence="1 2">
    <name type="scientific">Streptomyces paromomycinus</name>
    <name type="common">Streptomyces rimosus subsp. paromomycinus</name>
    <dbReference type="NCBI Taxonomy" id="92743"/>
    <lineage>
        <taxon>Bacteria</taxon>
        <taxon>Bacillati</taxon>
        <taxon>Actinomycetota</taxon>
        <taxon>Actinomycetes</taxon>
        <taxon>Kitasatosporales</taxon>
        <taxon>Streptomycetaceae</taxon>
        <taxon>Streptomyces</taxon>
    </lineage>
</organism>
<dbReference type="EMBL" id="BHZD01000001">
    <property type="protein sequence ID" value="GCD41807.1"/>
    <property type="molecule type" value="Genomic_DNA"/>
</dbReference>
<gene>
    <name evidence="1" type="ORF">GKJPGBOP_01464</name>
</gene>
<name>A0A401VXL1_STREY</name>
<accession>A0A401VXL1</accession>
<dbReference type="AlphaFoldDB" id="A0A401VXL1"/>